<evidence type="ECO:0000313" key="1">
    <source>
        <dbReference type="EMBL" id="UUY52301.1"/>
    </source>
</evidence>
<dbReference type="EMBL" id="CP102515">
    <property type="protein sequence ID" value="UUY52301.1"/>
    <property type="molecule type" value="Genomic_DNA"/>
</dbReference>
<gene>
    <name evidence="1" type="ORF">NRK68_34030</name>
</gene>
<proteinExistence type="predicted"/>
<protein>
    <recommendedName>
        <fullName evidence="3">Secreted protein</fullName>
    </recommendedName>
</protein>
<organism evidence="1 2">
    <name type="scientific">Streptomyces yangpuensis</name>
    <dbReference type="NCBI Taxonomy" id="1648182"/>
    <lineage>
        <taxon>Bacteria</taxon>
        <taxon>Bacillati</taxon>
        <taxon>Actinomycetota</taxon>
        <taxon>Actinomycetes</taxon>
        <taxon>Kitasatosporales</taxon>
        <taxon>Streptomycetaceae</taxon>
        <taxon>Streptomyces</taxon>
    </lineage>
</organism>
<keyword evidence="2" id="KW-1185">Reference proteome</keyword>
<evidence type="ECO:0008006" key="3">
    <source>
        <dbReference type="Google" id="ProtNLM"/>
    </source>
</evidence>
<dbReference type="GeneID" id="95578558"/>
<evidence type="ECO:0000313" key="2">
    <source>
        <dbReference type="Proteomes" id="UP001057738"/>
    </source>
</evidence>
<geneLocation type="plasmid" evidence="1 2">
    <name>unnamed1</name>
</geneLocation>
<name>A0ABY5Q770_9ACTN</name>
<dbReference type="RefSeq" id="WP_257858043.1">
    <property type="nucleotide sequence ID" value="NZ_CP102515.1"/>
</dbReference>
<keyword evidence="1" id="KW-0614">Plasmid</keyword>
<accession>A0ABY5Q770</accession>
<sequence length="297" mass="31689">MKKIGASQVGMPLGVAILVAGIGAGGWALLSQAESTTNASESAILSSPAAAYVGNPNDVATWRLPLEAYQLTTEQNRTISSARDGLIDQCMDAAGYPQWNPAPDLPPLAGVSPMDSRYGIHSAQRAAKRGYHPDEATQKEYSAAVAVGAVDQSGSDAKVLRKCAGQADAKAPQAQRAEAVSKAEANSFLASKKDPAVLDVFAKWSACMKAKGYNYAEPMDAHEDVRFHDPSVVTELEIATATADVQCRTEHKVQKVWFDVETRLQQKAIKENQPAFEEAKKVNQESVKKSSAVLDAS</sequence>
<reference evidence="1" key="1">
    <citation type="submission" date="2022-08" db="EMBL/GenBank/DDBJ databases">
        <authorList>
            <person name="Tian L."/>
        </authorList>
    </citation>
    <scope>NUCLEOTIDE SEQUENCE</scope>
    <source>
        <strain evidence="1">CM253</strain>
        <plasmid evidence="1">unnamed1</plasmid>
    </source>
</reference>
<dbReference type="Proteomes" id="UP001057738">
    <property type="component" value="Plasmid unnamed1"/>
</dbReference>